<dbReference type="EMBL" id="KZ347135">
    <property type="protein sequence ID" value="PIO68364.1"/>
    <property type="molecule type" value="Genomic_DNA"/>
</dbReference>
<keyword evidence="10" id="KW-1185">Reference proteome</keyword>
<dbReference type="PROSITE" id="PS50202">
    <property type="entry name" value="MSP"/>
    <property type="match status" value="1"/>
</dbReference>
<sequence length="246" mass="28197">MKEENRLTLESHKEELPEKEDFKFLYSEMTGEHSRNSYPSESRPERHGTPGDPVEQKLSNREDRIEIRHQHLIAVSYVREMAPVEDRGHRVQETVLEEVDQPSVAKMRFMLSLERISSSTRLRRQAHLNIKNINASGRHTGWAFKTTNMRSVDPVCGVLDPNEAILMAVACDIFNYGREDTNNGRIFVEWVTLLTDLPSNFVVNGSKEMVWPQKKTSPSSTIPEDMHIIVRLCDPACCTTLCSKNT</sequence>
<dbReference type="InterPro" id="IPR008962">
    <property type="entry name" value="PapD-like_sf"/>
</dbReference>
<evidence type="ECO:0000256" key="1">
    <source>
        <dbReference type="ARBA" id="ARBA00004245"/>
    </source>
</evidence>
<dbReference type="PANTHER" id="PTHR22920:SF7">
    <property type="entry name" value="MSP DOMAIN-CONTAINING PROTEIN-RELATED"/>
    <property type="match status" value="1"/>
</dbReference>
<feature type="compositionally biased region" description="Basic and acidic residues" evidence="7">
    <location>
        <begin position="42"/>
        <end position="60"/>
    </location>
</feature>
<accession>A0A2G9UDP4</accession>
<comment type="function">
    <text evidence="5">Central component in molecular interactions underlying sperm crawling. Forms an extensive filament system that extends from sperm villipoda, along the leading edge of the pseudopod.</text>
</comment>
<protein>
    <recommendedName>
        <fullName evidence="8">MSP domain-containing protein</fullName>
    </recommendedName>
</protein>
<dbReference type="InterPro" id="IPR000535">
    <property type="entry name" value="MSP_dom"/>
</dbReference>
<evidence type="ECO:0000256" key="3">
    <source>
        <dbReference type="ARBA" id="ARBA00023212"/>
    </source>
</evidence>
<keyword evidence="4" id="KW-0966">Cell projection</keyword>
<evidence type="ECO:0000256" key="2">
    <source>
        <dbReference type="ARBA" id="ARBA00022490"/>
    </source>
</evidence>
<evidence type="ECO:0000256" key="5">
    <source>
        <dbReference type="ARBA" id="ARBA00037744"/>
    </source>
</evidence>
<dbReference type="GO" id="GO:0031143">
    <property type="term" value="C:pseudopodium"/>
    <property type="evidence" value="ECO:0007669"/>
    <property type="project" value="UniProtKB-SubCell"/>
</dbReference>
<keyword evidence="3" id="KW-0206">Cytoskeleton</keyword>
<dbReference type="InterPro" id="IPR013783">
    <property type="entry name" value="Ig-like_fold"/>
</dbReference>
<organism evidence="9 10">
    <name type="scientific">Teladorsagia circumcincta</name>
    <name type="common">Brown stomach worm</name>
    <name type="synonym">Ostertagia circumcincta</name>
    <dbReference type="NCBI Taxonomy" id="45464"/>
    <lineage>
        <taxon>Eukaryota</taxon>
        <taxon>Metazoa</taxon>
        <taxon>Ecdysozoa</taxon>
        <taxon>Nematoda</taxon>
        <taxon>Chromadorea</taxon>
        <taxon>Rhabditida</taxon>
        <taxon>Rhabditina</taxon>
        <taxon>Rhabditomorpha</taxon>
        <taxon>Strongyloidea</taxon>
        <taxon>Trichostrongylidae</taxon>
        <taxon>Teladorsagia</taxon>
    </lineage>
</organism>
<feature type="compositionally biased region" description="Basic and acidic residues" evidence="7">
    <location>
        <begin position="1"/>
        <end position="23"/>
    </location>
</feature>
<proteinExistence type="predicted"/>
<comment type="subcellular location">
    <subcellularLocation>
        <location evidence="6">Cell projection</location>
        <location evidence="6">Pseudopodium</location>
    </subcellularLocation>
    <subcellularLocation>
        <location evidence="1">Cytoplasm</location>
        <location evidence="1">Cytoskeleton</location>
    </subcellularLocation>
</comment>
<feature type="domain" description="MSP" evidence="8">
    <location>
        <begin position="97"/>
        <end position="229"/>
    </location>
</feature>
<dbReference type="Proteomes" id="UP000230423">
    <property type="component" value="Unassembled WGS sequence"/>
</dbReference>
<name>A0A2G9UDP4_TELCI</name>
<reference evidence="9 10" key="1">
    <citation type="submission" date="2015-09" db="EMBL/GenBank/DDBJ databases">
        <title>Draft genome of the parasitic nematode Teladorsagia circumcincta isolate WARC Sus (inbred).</title>
        <authorList>
            <person name="Mitreva M."/>
        </authorList>
    </citation>
    <scope>NUCLEOTIDE SEQUENCE [LARGE SCALE GENOMIC DNA]</scope>
    <source>
        <strain evidence="9 10">S</strain>
    </source>
</reference>
<gene>
    <name evidence="9" type="ORF">TELCIR_09851</name>
</gene>
<evidence type="ECO:0000313" key="10">
    <source>
        <dbReference type="Proteomes" id="UP000230423"/>
    </source>
</evidence>
<evidence type="ECO:0000256" key="7">
    <source>
        <dbReference type="SAM" id="MobiDB-lite"/>
    </source>
</evidence>
<evidence type="ECO:0000256" key="6">
    <source>
        <dbReference type="ARBA" id="ARBA00037818"/>
    </source>
</evidence>
<evidence type="ECO:0000259" key="8">
    <source>
        <dbReference type="PROSITE" id="PS50202"/>
    </source>
</evidence>
<dbReference type="SUPFAM" id="SSF49354">
    <property type="entry name" value="PapD-like"/>
    <property type="match status" value="1"/>
</dbReference>
<feature type="region of interest" description="Disordered" evidence="7">
    <location>
        <begin position="1"/>
        <end position="60"/>
    </location>
</feature>
<dbReference type="Gene3D" id="2.60.40.10">
    <property type="entry name" value="Immunoglobulins"/>
    <property type="match status" value="1"/>
</dbReference>
<dbReference type="PANTHER" id="PTHR22920">
    <property type="entry name" value="MAJOR SPERM PROTEIN"/>
    <property type="match status" value="1"/>
</dbReference>
<evidence type="ECO:0000313" key="9">
    <source>
        <dbReference type="EMBL" id="PIO68364.1"/>
    </source>
</evidence>
<keyword evidence="2" id="KW-0963">Cytoplasm</keyword>
<dbReference type="AlphaFoldDB" id="A0A2G9UDP4"/>
<evidence type="ECO:0000256" key="4">
    <source>
        <dbReference type="ARBA" id="ARBA00023273"/>
    </source>
</evidence>
<dbReference type="GO" id="GO:0005856">
    <property type="term" value="C:cytoskeleton"/>
    <property type="evidence" value="ECO:0007669"/>
    <property type="project" value="UniProtKB-SubCell"/>
</dbReference>
<dbReference type="InterPro" id="IPR051155">
    <property type="entry name" value="Nematode_MSP"/>
</dbReference>